<dbReference type="GeneTree" id="ENSGT00940000154459"/>
<protein>
    <submittedName>
        <fullName evidence="1">Ciliary microtubule inner protein 1</fullName>
    </submittedName>
</protein>
<proteinExistence type="predicted"/>
<dbReference type="Pfam" id="PF14945">
    <property type="entry name" value="LLC1"/>
    <property type="match status" value="1"/>
</dbReference>
<dbReference type="Proteomes" id="UP000694426">
    <property type="component" value="Unplaced"/>
</dbReference>
<evidence type="ECO:0000313" key="2">
    <source>
        <dbReference type="Proteomes" id="UP000694426"/>
    </source>
</evidence>
<dbReference type="InterPro" id="IPR020339">
    <property type="entry name" value="C20orf85-like"/>
</dbReference>
<sequence>VFIPSGVRGEAAVTDPGEPALPLSPSVKRYIESELEAARKWSHKWGFLKTPPELIEDEKKEKTKPKIQLPKHLQIRPVTPVEKYITVNPSPPVPKTTQGFIGWRSSVPGLELERCFEIQSSKELMCLALSVAERPLRNNFQLPHAAMLLFFLRSHLHIGLYLPQCTVVSSSTLGRSCRAQGGAASQCLKGTKGQLQQKKQKTPI</sequence>
<accession>A0A8B9CWS6</accession>
<keyword evidence="2" id="KW-1185">Reference proteome</keyword>
<reference evidence="1" key="2">
    <citation type="submission" date="2025-09" db="UniProtKB">
        <authorList>
            <consortium name="Ensembl"/>
        </authorList>
    </citation>
    <scope>IDENTIFICATION</scope>
</reference>
<dbReference type="AlphaFoldDB" id="A0A8B9CWS6"/>
<dbReference type="Ensembl" id="ENSABRT00000037031.1">
    <property type="protein sequence ID" value="ENSABRP00000026433.1"/>
    <property type="gene ID" value="ENSABRG00000022115.1"/>
</dbReference>
<name>A0A8B9CWS6_9AVES</name>
<reference evidence="1" key="1">
    <citation type="submission" date="2025-08" db="UniProtKB">
        <authorList>
            <consortium name="Ensembl"/>
        </authorList>
    </citation>
    <scope>IDENTIFICATION</scope>
</reference>
<gene>
    <name evidence="1" type="primary">CIMIP1</name>
</gene>
<evidence type="ECO:0000313" key="1">
    <source>
        <dbReference type="Ensembl" id="ENSABRP00000026433.1"/>
    </source>
</evidence>
<organism evidence="1 2">
    <name type="scientific">Anser brachyrhynchus</name>
    <name type="common">Pink-footed goose</name>
    <dbReference type="NCBI Taxonomy" id="132585"/>
    <lineage>
        <taxon>Eukaryota</taxon>
        <taxon>Metazoa</taxon>
        <taxon>Chordata</taxon>
        <taxon>Craniata</taxon>
        <taxon>Vertebrata</taxon>
        <taxon>Euteleostomi</taxon>
        <taxon>Archelosauria</taxon>
        <taxon>Archosauria</taxon>
        <taxon>Dinosauria</taxon>
        <taxon>Saurischia</taxon>
        <taxon>Theropoda</taxon>
        <taxon>Coelurosauria</taxon>
        <taxon>Aves</taxon>
        <taxon>Neognathae</taxon>
        <taxon>Galloanserae</taxon>
        <taxon>Anseriformes</taxon>
        <taxon>Anatidae</taxon>
        <taxon>Anserinae</taxon>
        <taxon>Anser</taxon>
    </lineage>
</organism>
<dbReference type="PANTHER" id="PTHR31909">
    <property type="entry name" value="CHROMOSOME 20 ORF85 FAMILY MEMBER"/>
    <property type="match status" value="1"/>
</dbReference>
<dbReference type="PANTHER" id="PTHR31909:SF3">
    <property type="entry name" value="SIMILAR TO PROTEIN C20ORF85 HOMOLOG"/>
    <property type="match status" value="1"/>
</dbReference>